<evidence type="ECO:0000313" key="8">
    <source>
        <dbReference type="EMBL" id="EDP8410968.1"/>
    </source>
</evidence>
<comment type="caution">
    <text evidence="8">The sequence shown here is derived from an EMBL/GenBank/DDBJ whole genome shotgun (WGS) entry which is preliminary data.</text>
</comment>
<dbReference type="AlphaFoldDB" id="A0A465U0X2"/>
<evidence type="ECO:0000313" key="4">
    <source>
        <dbReference type="EMBL" id="EAH0219840.1"/>
    </source>
</evidence>
<evidence type="ECO:0000313" key="3">
    <source>
        <dbReference type="EMBL" id="EAG9857994.1"/>
    </source>
</evidence>
<reference evidence="8 11" key="2">
    <citation type="submission" date="2020-02" db="EMBL/GenBank/DDBJ databases">
        <authorList>
            <person name="Ashton P.M."/>
            <person name="Dallman T."/>
            <person name="Nair S."/>
            <person name="De Pinna E."/>
            <person name="Peters T."/>
            <person name="Grant K."/>
        </authorList>
    </citation>
    <scope>NUCLEOTIDE SEQUENCE [LARGE SCALE GENOMIC DNA]</scope>
    <source>
        <strain evidence="3 16">429821</strain>
        <strain evidence="5 14">562417</strain>
        <strain evidence="6 15">562428</strain>
        <strain evidence="4 13">563356</strain>
        <strain evidence="1 10">688377</strain>
        <strain evidence="7 12">760311</strain>
        <strain evidence="8 11">883775</strain>
    </source>
</reference>
<evidence type="ECO:0000313" key="10">
    <source>
        <dbReference type="Proteomes" id="UP000413786"/>
    </source>
</evidence>
<accession>A0A465U0X2</accession>
<dbReference type="Proteomes" id="UP000548826">
    <property type="component" value="Unassembled WGS sequence"/>
</dbReference>
<dbReference type="Proteomes" id="UP000470497">
    <property type="component" value="Unassembled WGS sequence"/>
</dbReference>
<dbReference type="Proteomes" id="UP000517258">
    <property type="component" value="Unassembled WGS sequence"/>
</dbReference>
<proteinExistence type="predicted"/>
<evidence type="ECO:0000313" key="5">
    <source>
        <dbReference type="EMBL" id="EAH1616933.1"/>
    </source>
</evidence>
<evidence type="ECO:0000313" key="6">
    <source>
        <dbReference type="EMBL" id="EAH3128767.1"/>
    </source>
</evidence>
<dbReference type="EMBL" id="AABEVI010000038">
    <property type="protein sequence ID" value="EAH0219840.1"/>
    <property type="molecule type" value="Genomic_DNA"/>
</dbReference>
<evidence type="ECO:0000313" key="15">
    <source>
        <dbReference type="Proteomes" id="UP000529135"/>
    </source>
</evidence>
<dbReference type="Proteomes" id="UP000413786">
    <property type="component" value="Unassembled WGS sequence"/>
</dbReference>
<dbReference type="EMBL" id="AANOZB010000010">
    <property type="protein sequence ID" value="EDP8410968.1"/>
    <property type="molecule type" value="Genomic_DNA"/>
</dbReference>
<dbReference type="EMBL" id="AABGFX010000027">
    <property type="protein sequence ID" value="EAH3128767.1"/>
    <property type="molecule type" value="Genomic_DNA"/>
</dbReference>
<organism evidence="8 11">
    <name type="scientific">Listeria monocytogenes</name>
    <dbReference type="NCBI Taxonomy" id="1639"/>
    <lineage>
        <taxon>Bacteria</taxon>
        <taxon>Bacillati</taxon>
        <taxon>Bacillota</taxon>
        <taxon>Bacilli</taxon>
        <taxon>Bacillales</taxon>
        <taxon>Listeriaceae</taxon>
        <taxon>Listeria</taxon>
    </lineage>
</organism>
<dbReference type="EMBL" id="AAAPCR010000017">
    <property type="protein sequence ID" value="EAD8147270.1"/>
    <property type="molecule type" value="Genomic_DNA"/>
</dbReference>
<name>A0A465U0X2_LISMN</name>
<gene>
    <name evidence="2" type="ORF">CD20_14405</name>
    <name evidence="5" type="ORF">D4271_16115</name>
    <name evidence="3" type="ORF">D4C60_13390</name>
    <name evidence="4" type="ORF">D4D89_16115</name>
    <name evidence="6" type="ORF">D5M70_15785</name>
    <name evidence="1" type="ORF">E0I39_15685</name>
    <name evidence="7" type="ORF">FJU19_15825</name>
    <name evidence="8" type="ORF">G3R95_002541</name>
</gene>
<sequence length="69" mass="7782">MNGVVIKLTQREAEYVKAMLATDSLKIQAVYKKREELKGLFRENSLLNGNVSRKITNALKVSGEKEEAE</sequence>
<evidence type="ECO:0000313" key="9">
    <source>
        <dbReference type="Proteomes" id="UP000371553"/>
    </source>
</evidence>
<evidence type="ECO:0000313" key="2">
    <source>
        <dbReference type="EMBL" id="EAD8147270.1"/>
    </source>
</evidence>
<dbReference type="Proteomes" id="UP000478945">
    <property type="component" value="Unassembled WGS sequence"/>
</dbReference>
<evidence type="ECO:0000313" key="1">
    <source>
        <dbReference type="EMBL" id="EAC4484333.1"/>
    </source>
</evidence>
<evidence type="ECO:0000313" key="13">
    <source>
        <dbReference type="Proteomes" id="UP000517258"/>
    </source>
</evidence>
<evidence type="ECO:0000313" key="7">
    <source>
        <dbReference type="EMBL" id="ECL0132563.1"/>
    </source>
</evidence>
<reference evidence="2 9" key="1">
    <citation type="submission" date="2018-06" db="EMBL/GenBank/DDBJ databases">
        <authorList>
            <consortium name="GenomeTrakr: Next Generation Sequencing Network for Food Pathogen Tracability"/>
        </authorList>
    </citation>
    <scope>NUCLEOTIDE SEQUENCE [LARGE SCALE GENOMIC DNA]</scope>
    <source>
        <strain evidence="2 9">NYAG13B12507-5</strain>
    </source>
</reference>
<dbReference type="EMBL" id="AABEQV010000011">
    <property type="protein sequence ID" value="EAG9857994.1"/>
    <property type="molecule type" value="Genomic_DNA"/>
</dbReference>
<dbReference type="EMBL" id="AAJEKY010000034">
    <property type="protein sequence ID" value="ECL0132563.1"/>
    <property type="molecule type" value="Genomic_DNA"/>
</dbReference>
<dbReference type="Proteomes" id="UP000525068">
    <property type="component" value="Unassembled WGS sequence"/>
</dbReference>
<dbReference type="Proteomes" id="UP000371553">
    <property type="component" value="Unassembled WGS sequence"/>
</dbReference>
<dbReference type="Proteomes" id="UP000529135">
    <property type="component" value="Unassembled WGS sequence"/>
</dbReference>
<evidence type="ECO:0000313" key="16">
    <source>
        <dbReference type="Proteomes" id="UP000548826"/>
    </source>
</evidence>
<evidence type="ECO:0000313" key="14">
    <source>
        <dbReference type="Proteomes" id="UP000525068"/>
    </source>
</evidence>
<dbReference type="EMBL" id="AABFMV010000030">
    <property type="protein sequence ID" value="EAH1616933.1"/>
    <property type="molecule type" value="Genomic_DNA"/>
</dbReference>
<evidence type="ECO:0000313" key="11">
    <source>
        <dbReference type="Proteomes" id="UP000470497"/>
    </source>
</evidence>
<protein>
    <submittedName>
        <fullName evidence="8">Uncharacterized protein</fullName>
    </submittedName>
</protein>
<evidence type="ECO:0000313" key="12">
    <source>
        <dbReference type="Proteomes" id="UP000478945"/>
    </source>
</evidence>
<dbReference type="EMBL" id="AAAIJX010000024">
    <property type="protein sequence ID" value="EAC4484333.1"/>
    <property type="molecule type" value="Genomic_DNA"/>
</dbReference>
<dbReference type="RefSeq" id="WP_031669397.1">
    <property type="nucleotide sequence ID" value="NZ_BAAFVI010000011.1"/>
</dbReference>